<comment type="similarity">
    <text evidence="6">Belongs to the WD repeat UTP18 family.</text>
</comment>
<evidence type="ECO:0000256" key="2">
    <source>
        <dbReference type="ARBA" id="ARBA00022552"/>
    </source>
</evidence>
<evidence type="ECO:0000256" key="4">
    <source>
        <dbReference type="ARBA" id="ARBA00022737"/>
    </source>
</evidence>
<keyword evidence="5" id="KW-0539">Nucleus</keyword>
<evidence type="ECO:0000313" key="10">
    <source>
        <dbReference type="Proteomes" id="UP000697127"/>
    </source>
</evidence>
<dbReference type="PANTHER" id="PTHR18359:SF0">
    <property type="entry name" value="U3 SMALL NUCLEOLAR RNA-ASSOCIATED PROTEIN 18 HOMOLOG"/>
    <property type="match status" value="1"/>
</dbReference>
<feature type="compositionally biased region" description="Acidic residues" evidence="8">
    <location>
        <begin position="119"/>
        <end position="129"/>
    </location>
</feature>
<dbReference type="GO" id="GO:0034388">
    <property type="term" value="C:Pwp2p-containing subcomplex of 90S preribosome"/>
    <property type="evidence" value="ECO:0007669"/>
    <property type="project" value="TreeGrafter"/>
</dbReference>
<dbReference type="InterPro" id="IPR036322">
    <property type="entry name" value="WD40_repeat_dom_sf"/>
</dbReference>
<keyword evidence="2" id="KW-0698">rRNA processing</keyword>
<sequence>MTMEVDSKTVTVMVDNKPVEVNAPDEEELYLEKLVFGDADGFANNLKNIDNLYEDEDENEYNNHQNNINANPFNYSDSESDEFLDNFSNKQEYGFDEIDNKSDNENNDDDDSQMRNLNDDELFFNDSDADSNLMDIDMNNESNTKSHGSNSDSDSDDDAWEDSDDERLIIDVTTIDRLKKLRENEDERFIAGLEYINRLKKQYKNTFQVPDWATHEYEDDKIDADDEEGGEESNNGNTGIFDSVGPAQSNIITASSNPLSDFLSQNQTYNITNEKSKLLNPEHLNIDRLVDANISKLSKSSIQSMSFHPTQPLLLTGGFDRTLRIYHIDGKHNNLITSLHLKQSPVQTCVFIKDKSSGLTTIMSGGRRKYMFKWNIDLGTIEKITRMYGNEIRQRSFEHFKTSKDGKFIALAGNGGWVNILSISTSQWIHGFKIEGTLMDFEFTNDKLIVINQAGEIWEFNMSNYSIVKRWTDVTGIGITIIRVSPNGRYLAIGSNTGFVNVYDRIKENTLIKSIDNLTTTISSLEFSHDSQVLCIASRAKRDALRLVHLPSCNVFKNWPTSVTPLGKVTSVAFSPNGFLMFNQSAVDFKGLPDGIRDKVNTGKFNGMNLAYMTCGPNGWFFAKILSDNSYSTIGPKDMIPYLTPVIDRYPSPPRLIEHVSFTASGGWFHKYTDGTVRWSTVNPMPNTFHELIGYMRKTYANQGAENLIRFISFGSGSDYICALSNGLIIFDDDMPNHLLDKIRTRYADEWTLGLPSTLCQYDRDQYFLYWTKGNRVQVDHNTASPEMAKKVSALIEGAGRNQSTEMMNQIVQLQAVTDVTELGDNIIRKFGNEKLNDKNSKLILLIYGEPGSGKSTYSEKLVQYLNKKYNNDNNNNNYNSNDNKINSSSPIIYTGKGDSQTQICQYNNDNNDNNDNDIQFAVHLKMDGFHIPLNQLSSELKEKRGCYESFDSTLVVKLVELLTNNNNNNNENNNNENNNNENKNWDYLSIPDFDHSIKDPINPGIYINNKSKIIVLEGLYLMLNIEPWCKIPKLVQKLKHFEKDNNSIQIAHIIGGNQQESAYRVGLRHLNSGLVSTYNEGLEKYFANDLNNAKIVENESITDFDDWIIDNSTRQLI</sequence>
<reference evidence="9" key="1">
    <citation type="submission" date="2020-11" db="EMBL/GenBank/DDBJ databases">
        <title>Kefir isolates.</title>
        <authorList>
            <person name="Marcisauskas S."/>
            <person name="Kim Y."/>
            <person name="Blasche S."/>
        </authorList>
    </citation>
    <scope>NUCLEOTIDE SEQUENCE</scope>
    <source>
        <strain evidence="9">Olga-1</strain>
    </source>
</reference>
<evidence type="ECO:0000256" key="6">
    <source>
        <dbReference type="ARBA" id="ARBA00025767"/>
    </source>
</evidence>
<gene>
    <name evidence="9" type="ORF">C6P40_003381</name>
</gene>
<feature type="region of interest" description="Disordered" evidence="8">
    <location>
        <begin position="95"/>
        <end position="161"/>
    </location>
</feature>
<dbReference type="Gene3D" id="3.40.50.300">
    <property type="entry name" value="P-loop containing nucleotide triphosphate hydrolases"/>
    <property type="match status" value="1"/>
</dbReference>
<evidence type="ECO:0000256" key="8">
    <source>
        <dbReference type="SAM" id="MobiDB-lite"/>
    </source>
</evidence>
<feature type="compositionally biased region" description="Low complexity" evidence="8">
    <location>
        <begin position="62"/>
        <end position="74"/>
    </location>
</feature>
<comment type="caution">
    <text evidence="9">The sequence shown here is derived from an EMBL/GenBank/DDBJ whole genome shotgun (WGS) entry which is preliminary data.</text>
</comment>
<dbReference type="GO" id="GO:0032040">
    <property type="term" value="C:small-subunit processome"/>
    <property type="evidence" value="ECO:0007669"/>
    <property type="project" value="TreeGrafter"/>
</dbReference>
<proteinExistence type="inferred from homology"/>
<dbReference type="InterPro" id="IPR015943">
    <property type="entry name" value="WD40/YVTN_repeat-like_dom_sf"/>
</dbReference>
<evidence type="ECO:0000313" key="9">
    <source>
        <dbReference type="EMBL" id="KAG0690267.1"/>
    </source>
</evidence>
<name>A0A9P6WNC2_9ASCO</name>
<keyword evidence="3 7" id="KW-0853">WD repeat</keyword>
<dbReference type="AlphaFoldDB" id="A0A9P6WNC2"/>
<protein>
    <submittedName>
        <fullName evidence="9">Uncharacterized protein</fullName>
    </submittedName>
</protein>
<comment type="subcellular location">
    <subcellularLocation>
        <location evidence="1">Nucleus</location>
        <location evidence="1">Nucleolus</location>
    </subcellularLocation>
</comment>
<dbReference type="SUPFAM" id="SSF50978">
    <property type="entry name" value="WD40 repeat-like"/>
    <property type="match status" value="1"/>
</dbReference>
<dbReference type="PROSITE" id="PS50082">
    <property type="entry name" value="WD_REPEATS_2"/>
    <property type="match status" value="1"/>
</dbReference>
<dbReference type="EMBL" id="PUHW01000038">
    <property type="protein sequence ID" value="KAG0690267.1"/>
    <property type="molecule type" value="Genomic_DNA"/>
</dbReference>
<dbReference type="Proteomes" id="UP000697127">
    <property type="component" value="Unassembled WGS sequence"/>
</dbReference>
<dbReference type="InterPro" id="IPR001680">
    <property type="entry name" value="WD40_rpt"/>
</dbReference>
<dbReference type="InterPro" id="IPR027417">
    <property type="entry name" value="P-loop_NTPase"/>
</dbReference>
<dbReference type="Gene3D" id="2.130.10.10">
    <property type="entry name" value="YVTN repeat-like/Quinoprotein amine dehydrogenase"/>
    <property type="match status" value="1"/>
</dbReference>
<evidence type="ECO:0000256" key="5">
    <source>
        <dbReference type="ARBA" id="ARBA00023242"/>
    </source>
</evidence>
<evidence type="ECO:0000256" key="7">
    <source>
        <dbReference type="PROSITE-ProRule" id="PRU00221"/>
    </source>
</evidence>
<feature type="repeat" description="WD" evidence="7">
    <location>
        <begin position="295"/>
        <end position="329"/>
    </location>
</feature>
<dbReference type="PANTHER" id="PTHR18359">
    <property type="entry name" value="WD-REPEAT PROTEIN-RELATED"/>
    <property type="match status" value="1"/>
</dbReference>
<feature type="compositionally biased region" description="Low complexity" evidence="8">
    <location>
        <begin position="965"/>
        <end position="983"/>
    </location>
</feature>
<dbReference type="Pfam" id="PF00400">
    <property type="entry name" value="WD40"/>
    <property type="match status" value="1"/>
</dbReference>
<dbReference type="GO" id="GO:0006364">
    <property type="term" value="P:rRNA processing"/>
    <property type="evidence" value="ECO:0007669"/>
    <property type="project" value="UniProtKB-KW"/>
</dbReference>
<evidence type="ECO:0000256" key="3">
    <source>
        <dbReference type="ARBA" id="ARBA00022574"/>
    </source>
</evidence>
<organism evidence="9 10">
    <name type="scientific">Pichia californica</name>
    <dbReference type="NCBI Taxonomy" id="460514"/>
    <lineage>
        <taxon>Eukaryota</taxon>
        <taxon>Fungi</taxon>
        <taxon>Dikarya</taxon>
        <taxon>Ascomycota</taxon>
        <taxon>Saccharomycotina</taxon>
        <taxon>Pichiomycetes</taxon>
        <taxon>Pichiales</taxon>
        <taxon>Pichiaceae</taxon>
        <taxon>Pichia</taxon>
    </lineage>
</organism>
<feature type="region of interest" description="Disordered" evidence="8">
    <location>
        <begin position="965"/>
        <end position="984"/>
    </location>
</feature>
<keyword evidence="10" id="KW-1185">Reference proteome</keyword>
<accession>A0A9P6WNC2</accession>
<keyword evidence="4" id="KW-0677">Repeat</keyword>
<dbReference type="SMART" id="SM00320">
    <property type="entry name" value="WD40"/>
    <property type="match status" value="4"/>
</dbReference>
<evidence type="ECO:0000256" key="1">
    <source>
        <dbReference type="ARBA" id="ARBA00004604"/>
    </source>
</evidence>
<feature type="region of interest" description="Disordered" evidence="8">
    <location>
        <begin position="62"/>
        <end position="82"/>
    </location>
</feature>
<dbReference type="SUPFAM" id="SSF52540">
    <property type="entry name" value="P-loop containing nucleoside triphosphate hydrolases"/>
    <property type="match status" value="1"/>
</dbReference>
<dbReference type="InterPro" id="IPR045161">
    <property type="entry name" value="Utp18"/>
</dbReference>